<dbReference type="Proteomes" id="UP000593567">
    <property type="component" value="Unassembled WGS sequence"/>
</dbReference>
<comment type="caution">
    <text evidence="2">The sequence shown here is derived from an EMBL/GenBank/DDBJ whole genome shotgun (WGS) entry which is preliminary data.</text>
</comment>
<feature type="compositionally biased region" description="Polar residues" evidence="1">
    <location>
        <begin position="66"/>
        <end position="80"/>
    </location>
</feature>
<keyword evidence="3" id="KW-1185">Reference proteome</keyword>
<dbReference type="AlphaFoldDB" id="A0A7J7J0Y9"/>
<sequence>MITGLVPGANTQTERQNSTILPNTNSSHSDGNSGNRRPPRLFDEFLLMIVKNGKIPKEYSSDDSFEISNAPTTEQPVANETRSDLRSSMRNYIRHHRRQSSRSVIGILQAESELGSSLTQETGSQDGVTSSEPVRRHSRRNVDDDSYLEILDSARGIAAEHLSCCSLGEIAGDKGFFCQADFYNRRQLLDRLPNRVYNRRLAGRYFTNGQATDTGRMLVEQFYECVGDIHGAREFTNCCSRTLEAFGERQARYRRFTNAALSS</sequence>
<organism evidence="2 3">
    <name type="scientific">Bugula neritina</name>
    <name type="common">Brown bryozoan</name>
    <name type="synonym">Sertularia neritina</name>
    <dbReference type="NCBI Taxonomy" id="10212"/>
    <lineage>
        <taxon>Eukaryota</taxon>
        <taxon>Metazoa</taxon>
        <taxon>Spiralia</taxon>
        <taxon>Lophotrochozoa</taxon>
        <taxon>Bryozoa</taxon>
        <taxon>Gymnolaemata</taxon>
        <taxon>Cheilostomatida</taxon>
        <taxon>Flustrina</taxon>
        <taxon>Buguloidea</taxon>
        <taxon>Bugulidae</taxon>
        <taxon>Bugula</taxon>
    </lineage>
</organism>
<dbReference type="OrthoDB" id="6283437at2759"/>
<dbReference type="EMBL" id="VXIV02003225">
    <property type="protein sequence ID" value="KAF6019497.1"/>
    <property type="molecule type" value="Genomic_DNA"/>
</dbReference>
<evidence type="ECO:0000313" key="3">
    <source>
        <dbReference type="Proteomes" id="UP000593567"/>
    </source>
</evidence>
<reference evidence="2" key="1">
    <citation type="submission" date="2020-06" db="EMBL/GenBank/DDBJ databases">
        <title>Draft genome of Bugula neritina, a colonial animal packing powerful symbionts and potential medicines.</title>
        <authorList>
            <person name="Rayko M."/>
        </authorList>
    </citation>
    <scope>NUCLEOTIDE SEQUENCE [LARGE SCALE GENOMIC DNA]</scope>
    <source>
        <strain evidence="2">Kwan_BN1</strain>
    </source>
</reference>
<feature type="compositionally biased region" description="Polar residues" evidence="1">
    <location>
        <begin position="9"/>
        <end position="35"/>
    </location>
</feature>
<name>A0A7J7J0Y9_BUGNE</name>
<proteinExistence type="predicted"/>
<evidence type="ECO:0000313" key="2">
    <source>
        <dbReference type="EMBL" id="KAF6019497.1"/>
    </source>
</evidence>
<evidence type="ECO:0000256" key="1">
    <source>
        <dbReference type="SAM" id="MobiDB-lite"/>
    </source>
</evidence>
<protein>
    <submittedName>
        <fullName evidence="2">Uncharacterized protein</fullName>
    </submittedName>
</protein>
<feature type="region of interest" description="Disordered" evidence="1">
    <location>
        <begin position="58"/>
        <end position="84"/>
    </location>
</feature>
<feature type="compositionally biased region" description="Polar residues" evidence="1">
    <location>
        <begin position="115"/>
        <end position="132"/>
    </location>
</feature>
<feature type="region of interest" description="Disordered" evidence="1">
    <location>
        <begin position="115"/>
        <end position="139"/>
    </location>
</feature>
<feature type="region of interest" description="Disordered" evidence="1">
    <location>
        <begin position="1"/>
        <end position="39"/>
    </location>
</feature>
<gene>
    <name evidence="2" type="ORF">EB796_022202</name>
</gene>
<accession>A0A7J7J0Y9</accession>